<reference evidence="2 3" key="1">
    <citation type="submission" date="2020-07" db="EMBL/GenBank/DDBJ databases">
        <title>Sequencing the genomes of 1000 actinobacteria strains.</title>
        <authorList>
            <person name="Klenk H.-P."/>
        </authorList>
    </citation>
    <scope>NUCLEOTIDE SEQUENCE [LARGE SCALE GENOMIC DNA]</scope>
    <source>
        <strain evidence="2 3">DSM 44749</strain>
    </source>
</reference>
<evidence type="ECO:0000313" key="2">
    <source>
        <dbReference type="EMBL" id="NYG01762.1"/>
    </source>
</evidence>
<dbReference type="PANTHER" id="PTHR40078">
    <property type="entry name" value="INTEGRAL MEMBRANE PROTEIN-RELATED"/>
    <property type="match status" value="1"/>
</dbReference>
<dbReference type="Proteomes" id="UP000549695">
    <property type="component" value="Unassembled WGS sequence"/>
</dbReference>
<evidence type="ECO:0000313" key="3">
    <source>
        <dbReference type="Proteomes" id="UP000549695"/>
    </source>
</evidence>
<dbReference type="PANTHER" id="PTHR40078:SF1">
    <property type="entry name" value="INTEGRAL MEMBRANE PROTEIN"/>
    <property type="match status" value="1"/>
</dbReference>
<sequence length="221" mass="22894">MTIDSSRWSLRMPRRTRRLTQLVAGLVAYAVSMALMMRAALGSMPWDVFHQGVAGRTALSVGAVTVVVAVGVLLLWIPLRERPGLGTVANVVVIGATVDTALAVLPAPEALWLRMAYAVAGIVLNAAATAAYIGVGLGPGPRDGLMTGLAARTGLSVRLVRTAIEVTVVLVGWALGGVFGPVTVVYALAVGPLVQWFLPRFTVGAVSPSPSTASPRCSDPS</sequence>
<gene>
    <name evidence="2" type="ORF">HDA37_002047</name>
</gene>
<keyword evidence="1" id="KW-0472">Membrane</keyword>
<accession>A0A852W8L5</accession>
<dbReference type="EMBL" id="JACCCZ010000001">
    <property type="protein sequence ID" value="NYG01762.1"/>
    <property type="molecule type" value="Genomic_DNA"/>
</dbReference>
<dbReference type="AlphaFoldDB" id="A0A852W8L5"/>
<name>A0A852W8L5_PSEA5</name>
<feature type="transmembrane region" description="Helical" evidence="1">
    <location>
        <begin position="84"/>
        <end position="105"/>
    </location>
</feature>
<dbReference type="InterPro" id="IPR038750">
    <property type="entry name" value="YczE/YyaS-like"/>
</dbReference>
<feature type="transmembrane region" description="Helical" evidence="1">
    <location>
        <begin position="159"/>
        <end position="189"/>
    </location>
</feature>
<comment type="caution">
    <text evidence="2">The sequence shown here is derived from an EMBL/GenBank/DDBJ whole genome shotgun (WGS) entry which is preliminary data.</text>
</comment>
<dbReference type="Pfam" id="PF19700">
    <property type="entry name" value="DUF6198"/>
    <property type="match status" value="1"/>
</dbReference>
<protein>
    <submittedName>
        <fullName evidence="2">Membrane protein YczE</fullName>
    </submittedName>
</protein>
<evidence type="ECO:0000256" key="1">
    <source>
        <dbReference type="SAM" id="Phobius"/>
    </source>
</evidence>
<keyword evidence="3" id="KW-1185">Reference proteome</keyword>
<feature type="transmembrane region" description="Helical" evidence="1">
    <location>
        <begin position="117"/>
        <end position="138"/>
    </location>
</feature>
<organism evidence="2 3">
    <name type="scientific">Pseudonocardia alni</name>
    <name type="common">Amycolata alni</name>
    <dbReference type="NCBI Taxonomy" id="33907"/>
    <lineage>
        <taxon>Bacteria</taxon>
        <taxon>Bacillati</taxon>
        <taxon>Actinomycetota</taxon>
        <taxon>Actinomycetes</taxon>
        <taxon>Pseudonocardiales</taxon>
        <taxon>Pseudonocardiaceae</taxon>
        <taxon>Pseudonocardia</taxon>
    </lineage>
</organism>
<feature type="transmembrane region" description="Helical" evidence="1">
    <location>
        <begin position="21"/>
        <end position="41"/>
    </location>
</feature>
<proteinExistence type="predicted"/>
<keyword evidence="1" id="KW-1133">Transmembrane helix</keyword>
<keyword evidence="1" id="KW-0812">Transmembrane</keyword>
<feature type="transmembrane region" description="Helical" evidence="1">
    <location>
        <begin position="53"/>
        <end position="77"/>
    </location>
</feature>